<evidence type="ECO:0000256" key="5">
    <source>
        <dbReference type="ARBA" id="ARBA00022692"/>
    </source>
</evidence>
<keyword evidence="3" id="KW-0813">Transport</keyword>
<dbReference type="PIRSF" id="PIRSF006603">
    <property type="entry name" value="DinF"/>
    <property type="match status" value="1"/>
</dbReference>
<feature type="transmembrane region" description="Helical" evidence="8">
    <location>
        <begin position="238"/>
        <end position="261"/>
    </location>
</feature>
<dbReference type="InterPro" id="IPR002528">
    <property type="entry name" value="MATE_fam"/>
</dbReference>
<dbReference type="GO" id="GO:0042910">
    <property type="term" value="F:xenobiotic transmembrane transporter activity"/>
    <property type="evidence" value="ECO:0007669"/>
    <property type="project" value="InterPro"/>
</dbReference>
<evidence type="ECO:0000256" key="2">
    <source>
        <dbReference type="ARBA" id="ARBA00010199"/>
    </source>
</evidence>
<feature type="transmembrane region" description="Helical" evidence="8">
    <location>
        <begin position="343"/>
        <end position="367"/>
    </location>
</feature>
<dbReference type="GO" id="GO:0015297">
    <property type="term" value="F:antiporter activity"/>
    <property type="evidence" value="ECO:0007669"/>
    <property type="project" value="InterPro"/>
</dbReference>
<dbReference type="NCBIfam" id="TIGR00797">
    <property type="entry name" value="matE"/>
    <property type="match status" value="1"/>
</dbReference>
<reference evidence="9" key="1">
    <citation type="submission" date="2020-02" db="EMBL/GenBank/DDBJ databases">
        <authorList>
            <person name="Meier V. D."/>
        </authorList>
    </citation>
    <scope>NUCLEOTIDE SEQUENCE</scope>
    <source>
        <strain evidence="9">AVDCRST_MAG20</strain>
    </source>
</reference>
<feature type="transmembrane region" description="Helical" evidence="8">
    <location>
        <begin position="404"/>
        <end position="422"/>
    </location>
</feature>
<feature type="transmembrane region" description="Helical" evidence="8">
    <location>
        <begin position="132"/>
        <end position="151"/>
    </location>
</feature>
<comment type="subcellular location">
    <subcellularLocation>
        <location evidence="1">Cell membrane</location>
        <topology evidence="1">Multi-pass membrane protein</topology>
    </subcellularLocation>
</comment>
<feature type="transmembrane region" description="Helical" evidence="8">
    <location>
        <begin position="190"/>
        <end position="211"/>
    </location>
</feature>
<accession>A0A6J4H0H4</accession>
<dbReference type="EMBL" id="CADCSY010000005">
    <property type="protein sequence ID" value="CAA9209715.1"/>
    <property type="molecule type" value="Genomic_DNA"/>
</dbReference>
<dbReference type="AlphaFoldDB" id="A0A6J4H0H4"/>
<feature type="transmembrane region" description="Helical" evidence="8">
    <location>
        <begin position="90"/>
        <end position="112"/>
    </location>
</feature>
<protein>
    <submittedName>
        <fullName evidence="9">DNA-damage-inducible protein F</fullName>
    </submittedName>
</protein>
<dbReference type="Pfam" id="PF01554">
    <property type="entry name" value="MatE"/>
    <property type="match status" value="2"/>
</dbReference>
<feature type="transmembrane region" description="Helical" evidence="8">
    <location>
        <begin position="163"/>
        <end position="184"/>
    </location>
</feature>
<evidence type="ECO:0000256" key="1">
    <source>
        <dbReference type="ARBA" id="ARBA00004651"/>
    </source>
</evidence>
<proteinExistence type="inferred from homology"/>
<dbReference type="InterPro" id="IPR048279">
    <property type="entry name" value="MdtK-like"/>
</dbReference>
<comment type="similarity">
    <text evidence="2">Belongs to the multi antimicrobial extrusion (MATE) (TC 2.A.66.1) family.</text>
</comment>
<dbReference type="InterPro" id="IPR044644">
    <property type="entry name" value="DinF-like"/>
</dbReference>
<sequence length="441" mass="45104">MAVSLRSPFDRDIARLAVPAVGALAAEPVYVLTDTAIVGRLGTPQLGGLAVAATLVLTGYSVFIFLAYGTTGTVARLLGAGQVDRAAAQGVQALWLAAGVGVSLAALGLVLAEPAVALMGADPEVTPFALTYLRISMAGVPSLMLVLAGTGYLRGLQDTRTPLVVAVGSAVANLLVELVLVFGLDLGIAGSAWSTVLAQTGAAAVYVSIVARHVRGAAVSVRPDRAALRALAAVSRDLFVRTAALRASLLVATAVAARTGVVELGAHQVAFELWSFLALVLDAIAIAGQALVGRLLGAGDADGARSASRRMVEWGVAAGLAFGLAVLALAGALPRLFSDDEQVVGVAASLLVWVAVLQPVNAMVFVLDGVLIGAGDLRYLAWAMTLAALAFVPVAVGVRLLDLGIHWLWAAISLLMVVRLVSLGRRWRGGAWAVVGAELAR</sequence>
<dbReference type="PANTHER" id="PTHR42893">
    <property type="entry name" value="PROTEIN DETOXIFICATION 44, CHLOROPLASTIC-RELATED"/>
    <property type="match status" value="1"/>
</dbReference>
<feature type="transmembrane region" description="Helical" evidence="8">
    <location>
        <begin position="273"/>
        <end position="293"/>
    </location>
</feature>
<evidence type="ECO:0000256" key="4">
    <source>
        <dbReference type="ARBA" id="ARBA00022475"/>
    </source>
</evidence>
<keyword evidence="4" id="KW-1003">Cell membrane</keyword>
<feature type="transmembrane region" description="Helical" evidence="8">
    <location>
        <begin position="379"/>
        <end position="398"/>
    </location>
</feature>
<evidence type="ECO:0000313" key="9">
    <source>
        <dbReference type="EMBL" id="CAA9209715.1"/>
    </source>
</evidence>
<dbReference type="GO" id="GO:0005886">
    <property type="term" value="C:plasma membrane"/>
    <property type="evidence" value="ECO:0007669"/>
    <property type="project" value="UniProtKB-SubCell"/>
</dbReference>
<evidence type="ECO:0000256" key="8">
    <source>
        <dbReference type="SAM" id="Phobius"/>
    </source>
</evidence>
<feature type="transmembrane region" description="Helical" evidence="8">
    <location>
        <begin position="314"/>
        <end position="337"/>
    </location>
</feature>
<evidence type="ECO:0000256" key="3">
    <source>
        <dbReference type="ARBA" id="ARBA00022448"/>
    </source>
</evidence>
<organism evidence="9">
    <name type="scientific">uncultured Acidimicrobiales bacterium</name>
    <dbReference type="NCBI Taxonomy" id="310071"/>
    <lineage>
        <taxon>Bacteria</taxon>
        <taxon>Bacillati</taxon>
        <taxon>Actinomycetota</taxon>
        <taxon>Acidimicrobiia</taxon>
        <taxon>Acidimicrobiales</taxon>
        <taxon>environmental samples</taxon>
    </lineage>
</organism>
<evidence type="ECO:0000256" key="7">
    <source>
        <dbReference type="ARBA" id="ARBA00023136"/>
    </source>
</evidence>
<feature type="transmembrane region" description="Helical" evidence="8">
    <location>
        <begin position="49"/>
        <end position="69"/>
    </location>
</feature>
<evidence type="ECO:0000256" key="6">
    <source>
        <dbReference type="ARBA" id="ARBA00022989"/>
    </source>
</evidence>
<dbReference type="CDD" id="cd13136">
    <property type="entry name" value="MATE_DinF_like"/>
    <property type="match status" value="1"/>
</dbReference>
<keyword evidence="5 8" id="KW-0812">Transmembrane</keyword>
<keyword evidence="7 8" id="KW-0472">Membrane</keyword>
<name>A0A6J4H0H4_9ACTN</name>
<keyword evidence="6 8" id="KW-1133">Transmembrane helix</keyword>
<dbReference type="PANTHER" id="PTHR42893:SF46">
    <property type="entry name" value="PROTEIN DETOXIFICATION 44, CHLOROPLASTIC"/>
    <property type="match status" value="1"/>
</dbReference>
<gene>
    <name evidence="9" type="ORF">AVDCRST_MAG20-129</name>
</gene>